<name>A0A0V0RAH7_9BILA</name>
<reference evidence="1 2" key="1">
    <citation type="submission" date="2015-01" db="EMBL/GenBank/DDBJ databases">
        <title>Evolution of Trichinella species and genotypes.</title>
        <authorList>
            <person name="Korhonen P.K."/>
            <person name="Edoardo P."/>
            <person name="Giuseppe L.R."/>
            <person name="Gasser R.B."/>
        </authorList>
    </citation>
    <scope>NUCLEOTIDE SEQUENCE [LARGE SCALE GENOMIC DNA]</scope>
    <source>
        <strain evidence="1">ISS37</strain>
    </source>
</reference>
<evidence type="ECO:0000313" key="1">
    <source>
        <dbReference type="EMBL" id="KRX11475.1"/>
    </source>
</evidence>
<comment type="caution">
    <text evidence="1">The sequence shown here is derived from an EMBL/GenBank/DDBJ whole genome shotgun (WGS) entry which is preliminary data.</text>
</comment>
<evidence type="ECO:0000313" key="2">
    <source>
        <dbReference type="Proteomes" id="UP000054630"/>
    </source>
</evidence>
<keyword evidence="2" id="KW-1185">Reference proteome</keyword>
<dbReference type="AlphaFoldDB" id="A0A0V0RAH7"/>
<proteinExistence type="predicted"/>
<protein>
    <submittedName>
        <fullName evidence="1">Uncharacterized protein</fullName>
    </submittedName>
</protein>
<dbReference type="OrthoDB" id="784985at2759"/>
<dbReference type="Proteomes" id="UP000054630">
    <property type="component" value="Unassembled WGS sequence"/>
</dbReference>
<organism evidence="1 2">
    <name type="scientific">Trichinella nelsoni</name>
    <dbReference type="NCBI Taxonomy" id="6336"/>
    <lineage>
        <taxon>Eukaryota</taxon>
        <taxon>Metazoa</taxon>
        <taxon>Ecdysozoa</taxon>
        <taxon>Nematoda</taxon>
        <taxon>Enoplea</taxon>
        <taxon>Dorylaimia</taxon>
        <taxon>Trichinellida</taxon>
        <taxon>Trichinellidae</taxon>
        <taxon>Trichinella</taxon>
    </lineage>
</organism>
<accession>A0A0V0RAH7</accession>
<sequence length="33" mass="3627">MHARICSIIRKSGKDIDELKKTGEIVLGHAGLH</sequence>
<dbReference type="EMBL" id="JYDL01002108">
    <property type="protein sequence ID" value="KRX11475.1"/>
    <property type="molecule type" value="Genomic_DNA"/>
</dbReference>
<gene>
    <name evidence="1" type="ORF">T07_2083</name>
</gene>
<dbReference type="STRING" id="6336.A0A0V0RAH7"/>